<keyword evidence="1" id="KW-1133">Transmembrane helix</keyword>
<name>A0A9D2IKY9_9FIRM</name>
<comment type="caution">
    <text evidence="2">The sequence shown here is derived from an EMBL/GenBank/DDBJ whole genome shotgun (WGS) entry which is preliminary data.</text>
</comment>
<dbReference type="EMBL" id="DXCD01000229">
    <property type="protein sequence ID" value="HIZ14012.1"/>
    <property type="molecule type" value="Genomic_DNA"/>
</dbReference>
<feature type="transmembrane region" description="Helical" evidence="1">
    <location>
        <begin position="106"/>
        <end position="132"/>
    </location>
</feature>
<keyword evidence="1" id="KW-0472">Membrane</keyword>
<evidence type="ECO:0000313" key="2">
    <source>
        <dbReference type="EMBL" id="HIZ14012.1"/>
    </source>
</evidence>
<evidence type="ECO:0000313" key="3">
    <source>
        <dbReference type="Proteomes" id="UP000824017"/>
    </source>
</evidence>
<sequence length="146" mass="16836">MNKKRILIVKRLSEYLFLGTIGGTLYYTFEVMFRGFSHWSMFLLGGICLVFFAQQGLWTGWDAPLWKQVGWCVIFVTASEFITGIIVNKVMGWAVWDYSDQPFQLMGQICLPFAIIFSGLCVLGIFLSSYLLHFLYGEKLPHFHVL</sequence>
<protein>
    <submittedName>
        <fullName evidence="2">ABC transporter permease</fullName>
    </submittedName>
</protein>
<accession>A0A9D2IKY9</accession>
<dbReference type="Proteomes" id="UP000824017">
    <property type="component" value="Unassembled WGS sequence"/>
</dbReference>
<reference evidence="2" key="2">
    <citation type="submission" date="2021-04" db="EMBL/GenBank/DDBJ databases">
        <authorList>
            <person name="Gilroy R."/>
        </authorList>
    </citation>
    <scope>NUCLEOTIDE SEQUENCE</scope>
    <source>
        <strain evidence="2">ChiGjej1B1-13045</strain>
    </source>
</reference>
<evidence type="ECO:0000256" key="1">
    <source>
        <dbReference type="SAM" id="Phobius"/>
    </source>
</evidence>
<feature type="transmembrane region" description="Helical" evidence="1">
    <location>
        <begin position="35"/>
        <end position="53"/>
    </location>
</feature>
<dbReference type="InterPro" id="IPR010540">
    <property type="entry name" value="CmpB_TMEM229"/>
</dbReference>
<dbReference type="Pfam" id="PF06541">
    <property type="entry name" value="ABC_trans_CmpB"/>
    <property type="match status" value="1"/>
</dbReference>
<organism evidence="2 3">
    <name type="scientific">Candidatus Mediterraneibacter stercorigallinarum</name>
    <dbReference type="NCBI Taxonomy" id="2838686"/>
    <lineage>
        <taxon>Bacteria</taxon>
        <taxon>Bacillati</taxon>
        <taxon>Bacillota</taxon>
        <taxon>Clostridia</taxon>
        <taxon>Lachnospirales</taxon>
        <taxon>Lachnospiraceae</taxon>
        <taxon>Mediterraneibacter</taxon>
    </lineage>
</organism>
<dbReference type="AlphaFoldDB" id="A0A9D2IKY9"/>
<feature type="transmembrane region" description="Helical" evidence="1">
    <location>
        <begin position="12"/>
        <end position="29"/>
    </location>
</feature>
<gene>
    <name evidence="2" type="ORF">H9817_08835</name>
</gene>
<keyword evidence="1" id="KW-0812">Transmembrane</keyword>
<proteinExistence type="predicted"/>
<reference evidence="2" key="1">
    <citation type="journal article" date="2021" name="PeerJ">
        <title>Extensive microbial diversity within the chicken gut microbiome revealed by metagenomics and culture.</title>
        <authorList>
            <person name="Gilroy R."/>
            <person name="Ravi A."/>
            <person name="Getino M."/>
            <person name="Pursley I."/>
            <person name="Horton D.L."/>
            <person name="Alikhan N.F."/>
            <person name="Baker D."/>
            <person name="Gharbi K."/>
            <person name="Hall N."/>
            <person name="Watson M."/>
            <person name="Adriaenssens E.M."/>
            <person name="Foster-Nyarko E."/>
            <person name="Jarju S."/>
            <person name="Secka A."/>
            <person name="Antonio M."/>
            <person name="Oren A."/>
            <person name="Chaudhuri R.R."/>
            <person name="La Ragione R."/>
            <person name="Hildebrand F."/>
            <person name="Pallen M.J."/>
        </authorList>
    </citation>
    <scope>NUCLEOTIDE SEQUENCE</scope>
    <source>
        <strain evidence="2">ChiGjej1B1-13045</strain>
    </source>
</reference>
<feature type="transmembrane region" description="Helical" evidence="1">
    <location>
        <begin position="65"/>
        <end position="86"/>
    </location>
</feature>